<feature type="domain" description="Glutaredoxin" evidence="1">
    <location>
        <begin position="6"/>
        <end position="64"/>
    </location>
</feature>
<dbReference type="Proteomes" id="UP001500880">
    <property type="component" value="Unassembled WGS sequence"/>
</dbReference>
<dbReference type="CDD" id="cd02976">
    <property type="entry name" value="NrdH"/>
    <property type="match status" value="1"/>
</dbReference>
<dbReference type="Pfam" id="PF00462">
    <property type="entry name" value="Glutaredoxin"/>
    <property type="match status" value="1"/>
</dbReference>
<evidence type="ECO:0000259" key="1">
    <source>
        <dbReference type="Pfam" id="PF00462"/>
    </source>
</evidence>
<name>A0ABP3LIF0_9BACI</name>
<organism evidence="2 3">
    <name type="scientific">Salinibacillus aidingensis</name>
    <dbReference type="NCBI Taxonomy" id="237684"/>
    <lineage>
        <taxon>Bacteria</taxon>
        <taxon>Bacillati</taxon>
        <taxon>Bacillota</taxon>
        <taxon>Bacilli</taxon>
        <taxon>Bacillales</taxon>
        <taxon>Bacillaceae</taxon>
        <taxon>Salinibacillus</taxon>
    </lineage>
</organism>
<dbReference type="RefSeq" id="WP_343843135.1">
    <property type="nucleotide sequence ID" value="NZ_BAAADO010000007.1"/>
</dbReference>
<sequence length="81" mass="9527">MTQKEVLLYTSDNCEQGWKIKQLLNEWNIPFQEKNISENRSYLKELQADKVYATPATYINGERVLGYQKETLARLIGHHNI</sequence>
<dbReference type="EMBL" id="BAAADO010000007">
    <property type="protein sequence ID" value="GAA0501569.1"/>
    <property type="molecule type" value="Genomic_DNA"/>
</dbReference>
<evidence type="ECO:0000313" key="3">
    <source>
        <dbReference type="Proteomes" id="UP001500880"/>
    </source>
</evidence>
<dbReference type="PROSITE" id="PS51354">
    <property type="entry name" value="GLUTAREDOXIN_2"/>
    <property type="match status" value="1"/>
</dbReference>
<dbReference type="Gene3D" id="3.40.30.10">
    <property type="entry name" value="Glutaredoxin"/>
    <property type="match status" value="1"/>
</dbReference>
<dbReference type="InterPro" id="IPR002109">
    <property type="entry name" value="Glutaredoxin"/>
</dbReference>
<accession>A0ABP3LIF0</accession>
<keyword evidence="3" id="KW-1185">Reference proteome</keyword>
<evidence type="ECO:0000313" key="2">
    <source>
        <dbReference type="EMBL" id="GAA0501569.1"/>
    </source>
</evidence>
<dbReference type="SUPFAM" id="SSF52833">
    <property type="entry name" value="Thioredoxin-like"/>
    <property type="match status" value="1"/>
</dbReference>
<reference evidence="3" key="1">
    <citation type="journal article" date="2019" name="Int. J. Syst. Evol. Microbiol.">
        <title>The Global Catalogue of Microorganisms (GCM) 10K type strain sequencing project: providing services to taxonomists for standard genome sequencing and annotation.</title>
        <authorList>
            <consortium name="The Broad Institute Genomics Platform"/>
            <consortium name="The Broad Institute Genome Sequencing Center for Infectious Disease"/>
            <person name="Wu L."/>
            <person name="Ma J."/>
        </authorList>
    </citation>
    <scope>NUCLEOTIDE SEQUENCE [LARGE SCALE GENOMIC DNA]</scope>
    <source>
        <strain evidence="3">JCM 12389</strain>
    </source>
</reference>
<gene>
    <name evidence="2" type="ORF">GCM10008986_31320</name>
</gene>
<protein>
    <recommendedName>
        <fullName evidence="1">Glutaredoxin domain-containing protein</fullName>
    </recommendedName>
</protein>
<proteinExistence type="predicted"/>
<dbReference type="InterPro" id="IPR036249">
    <property type="entry name" value="Thioredoxin-like_sf"/>
</dbReference>
<comment type="caution">
    <text evidence="2">The sequence shown here is derived from an EMBL/GenBank/DDBJ whole genome shotgun (WGS) entry which is preliminary data.</text>
</comment>